<evidence type="ECO:0000313" key="7">
    <source>
        <dbReference type="EMBL" id="CAK0814455.1"/>
    </source>
</evidence>
<organism evidence="7 8">
    <name type="scientific">Prorocentrum cordatum</name>
    <dbReference type="NCBI Taxonomy" id="2364126"/>
    <lineage>
        <taxon>Eukaryota</taxon>
        <taxon>Sar</taxon>
        <taxon>Alveolata</taxon>
        <taxon>Dinophyceae</taxon>
        <taxon>Prorocentrales</taxon>
        <taxon>Prorocentraceae</taxon>
        <taxon>Prorocentrum</taxon>
    </lineage>
</organism>
<evidence type="ECO:0000256" key="6">
    <source>
        <dbReference type="SAM" id="SignalP"/>
    </source>
</evidence>
<dbReference type="PANTHER" id="PTHR13778:SF47">
    <property type="entry name" value="LIPOPOLYSACCHARIDE 1,3-GALACTOSYLTRANSFERASE"/>
    <property type="match status" value="1"/>
</dbReference>
<evidence type="ECO:0000256" key="2">
    <source>
        <dbReference type="ARBA" id="ARBA00022676"/>
    </source>
</evidence>
<feature type="compositionally biased region" description="Basic residues" evidence="5">
    <location>
        <begin position="50"/>
        <end position="61"/>
    </location>
</feature>
<feature type="compositionally biased region" description="Low complexity" evidence="5">
    <location>
        <begin position="74"/>
        <end position="85"/>
    </location>
</feature>
<feature type="compositionally biased region" description="Low complexity" evidence="5">
    <location>
        <begin position="37"/>
        <end position="49"/>
    </location>
</feature>
<keyword evidence="4" id="KW-0479">Metal-binding</keyword>
<reference evidence="7" key="1">
    <citation type="submission" date="2023-10" db="EMBL/GenBank/DDBJ databases">
        <authorList>
            <person name="Chen Y."/>
            <person name="Shah S."/>
            <person name="Dougan E. K."/>
            <person name="Thang M."/>
            <person name="Chan C."/>
        </authorList>
    </citation>
    <scope>NUCLEOTIDE SEQUENCE [LARGE SCALE GENOMIC DNA]</scope>
</reference>
<evidence type="ECO:0000256" key="3">
    <source>
        <dbReference type="ARBA" id="ARBA00022679"/>
    </source>
</evidence>
<dbReference type="SUPFAM" id="SSF53448">
    <property type="entry name" value="Nucleotide-diphospho-sugar transferases"/>
    <property type="match status" value="1"/>
</dbReference>
<proteinExistence type="inferred from homology"/>
<evidence type="ECO:0008006" key="9">
    <source>
        <dbReference type="Google" id="ProtNLM"/>
    </source>
</evidence>
<feature type="compositionally biased region" description="Basic and acidic residues" evidence="5">
    <location>
        <begin position="62"/>
        <end position="71"/>
    </location>
</feature>
<keyword evidence="6" id="KW-0732">Signal</keyword>
<dbReference type="InterPro" id="IPR029044">
    <property type="entry name" value="Nucleotide-diphossugar_trans"/>
</dbReference>
<feature type="region of interest" description="Disordered" evidence="5">
    <location>
        <begin position="37"/>
        <end position="93"/>
    </location>
</feature>
<keyword evidence="3" id="KW-0808">Transferase</keyword>
<evidence type="ECO:0000256" key="1">
    <source>
        <dbReference type="ARBA" id="ARBA00006351"/>
    </source>
</evidence>
<feature type="chain" id="PRO_5046810991" description="Hexosyltransferase" evidence="6">
    <location>
        <begin position="35"/>
        <end position="458"/>
    </location>
</feature>
<dbReference type="PANTHER" id="PTHR13778">
    <property type="entry name" value="GLYCOSYLTRANSFERASE 8 DOMAIN-CONTAINING PROTEIN"/>
    <property type="match status" value="1"/>
</dbReference>
<comment type="similarity">
    <text evidence="1">Belongs to the glycosyltransferase 8 family.</text>
</comment>
<accession>A0ABN9R6L0</accession>
<dbReference type="Pfam" id="PF01501">
    <property type="entry name" value="Glyco_transf_8"/>
    <property type="match status" value="1"/>
</dbReference>
<keyword evidence="8" id="KW-1185">Reference proteome</keyword>
<dbReference type="Gene3D" id="3.90.550.10">
    <property type="entry name" value="Spore Coat Polysaccharide Biosynthesis Protein SpsA, Chain A"/>
    <property type="match status" value="1"/>
</dbReference>
<comment type="caution">
    <text evidence="7">The sequence shown here is derived from an EMBL/GenBank/DDBJ whole genome shotgun (WGS) entry which is preliminary data.</text>
</comment>
<keyword evidence="2" id="KW-0328">Glycosyltransferase</keyword>
<dbReference type="EMBL" id="CAUYUJ010005645">
    <property type="protein sequence ID" value="CAK0814455.1"/>
    <property type="molecule type" value="Genomic_DNA"/>
</dbReference>
<evidence type="ECO:0000256" key="5">
    <source>
        <dbReference type="SAM" id="MobiDB-lite"/>
    </source>
</evidence>
<protein>
    <recommendedName>
        <fullName evidence="9">Hexosyltransferase</fullName>
    </recommendedName>
</protein>
<gene>
    <name evidence="7" type="ORF">PCOR1329_LOCUS18043</name>
</gene>
<evidence type="ECO:0000313" key="8">
    <source>
        <dbReference type="Proteomes" id="UP001189429"/>
    </source>
</evidence>
<evidence type="ECO:0000256" key="4">
    <source>
        <dbReference type="ARBA" id="ARBA00022723"/>
    </source>
</evidence>
<dbReference type="InterPro" id="IPR050748">
    <property type="entry name" value="Glycosyltrans_8_dom-fam"/>
</dbReference>
<name>A0ABN9R6L0_9DINO</name>
<feature type="signal peptide" evidence="6">
    <location>
        <begin position="1"/>
        <end position="34"/>
    </location>
</feature>
<dbReference type="InterPro" id="IPR002495">
    <property type="entry name" value="Glyco_trans_8"/>
</dbReference>
<sequence>MPPGAATRPRRRAPRPLLWAWLGCCAQLPYRAAALAAARGGEDPLGASRPPRRRAPRPRRHGGPDARRGEGEDAANATSAAGVGAEMEQEPRQRFNPRTVHVAYATTPDGFPGLLHSLNSLARNVPSEESLSVHVVVPQEHVGRANAVLGCFSEEVKDLPPRDLRVQVYPMKKLGFDTSPMLNTTRGWMRSWGNLRLSRPTVFARFYLHEMLPREVERVLWLDVDTIVKGDVGPLYRMRMTRPVAARMPGSNRTVGAAFPRWSCVQHLDPATSFAYFSEAARAPEPQHGRYGHEHVLVPSRGLHSAAGKGRLPVHHERPTVHEHRLHGPRRRFLQPHLQRDVHGQPWCQEAALARGRGDPALAGTGKAVGAAREVRPERHLAGHPLSVARSLHHGPIWSLILGLDLQKSLFGPPQRPEGFRRPRGASKAVGCAVAIFRGLVVDRGAASSIRTPHSASE</sequence>
<dbReference type="Proteomes" id="UP001189429">
    <property type="component" value="Unassembled WGS sequence"/>
</dbReference>